<evidence type="ECO:0000256" key="3">
    <source>
        <dbReference type="ARBA" id="ARBA00007931"/>
    </source>
</evidence>
<dbReference type="SMART" id="SM00228">
    <property type="entry name" value="PDZ"/>
    <property type="match status" value="1"/>
</dbReference>
<dbReference type="PANTHER" id="PTHR42837:SF2">
    <property type="entry name" value="MEMBRANE METALLOPROTEASE ARASP2, CHLOROPLASTIC-RELATED"/>
    <property type="match status" value="1"/>
</dbReference>
<dbReference type="SUPFAM" id="SSF50156">
    <property type="entry name" value="PDZ domain-like"/>
    <property type="match status" value="1"/>
</dbReference>
<keyword evidence="8 11" id="KW-1133">Transmembrane helix</keyword>
<keyword evidence="9 11" id="KW-0482">Metalloprotease</keyword>
<comment type="caution">
    <text evidence="13">The sequence shown here is derived from an EMBL/GenBank/DDBJ whole genome shotgun (WGS) entry which is preliminary data.</text>
</comment>
<dbReference type="Proteomes" id="UP000176420">
    <property type="component" value="Unassembled WGS sequence"/>
</dbReference>
<dbReference type="GO" id="GO:0006508">
    <property type="term" value="P:proteolysis"/>
    <property type="evidence" value="ECO:0007669"/>
    <property type="project" value="UniProtKB-KW"/>
</dbReference>
<dbReference type="NCBIfam" id="TIGR00054">
    <property type="entry name" value="RIP metalloprotease RseP"/>
    <property type="match status" value="1"/>
</dbReference>
<dbReference type="GO" id="GO:0016020">
    <property type="term" value="C:membrane"/>
    <property type="evidence" value="ECO:0007669"/>
    <property type="project" value="UniProtKB-SubCell"/>
</dbReference>
<dbReference type="InterPro" id="IPR041489">
    <property type="entry name" value="PDZ_6"/>
</dbReference>
<dbReference type="PROSITE" id="PS50106">
    <property type="entry name" value="PDZ"/>
    <property type="match status" value="1"/>
</dbReference>
<keyword evidence="11" id="KW-0479">Metal-binding</keyword>
<dbReference type="InterPro" id="IPR036034">
    <property type="entry name" value="PDZ_sf"/>
</dbReference>
<name>A0A1G2BBF8_9BACT</name>
<evidence type="ECO:0000256" key="8">
    <source>
        <dbReference type="ARBA" id="ARBA00022989"/>
    </source>
</evidence>
<dbReference type="InterPro" id="IPR008915">
    <property type="entry name" value="Peptidase_M50"/>
</dbReference>
<feature type="transmembrane region" description="Helical" evidence="11">
    <location>
        <begin position="220"/>
        <end position="240"/>
    </location>
</feature>
<evidence type="ECO:0000256" key="9">
    <source>
        <dbReference type="ARBA" id="ARBA00023049"/>
    </source>
</evidence>
<keyword evidence="10 11" id="KW-0472">Membrane</keyword>
<evidence type="ECO:0000259" key="12">
    <source>
        <dbReference type="PROSITE" id="PS50106"/>
    </source>
</evidence>
<dbReference type="PANTHER" id="PTHR42837">
    <property type="entry name" value="REGULATOR OF SIGMA-E PROTEASE RSEP"/>
    <property type="match status" value="1"/>
</dbReference>
<dbReference type="GO" id="GO:0004222">
    <property type="term" value="F:metalloendopeptidase activity"/>
    <property type="evidence" value="ECO:0007669"/>
    <property type="project" value="InterPro"/>
</dbReference>
<comment type="subcellular location">
    <subcellularLocation>
        <location evidence="2">Membrane</location>
        <topology evidence="2">Multi-pass membrane protein</topology>
    </subcellularLocation>
</comment>
<keyword evidence="4 13" id="KW-0645">Protease</keyword>
<evidence type="ECO:0000313" key="14">
    <source>
        <dbReference type="Proteomes" id="UP000176420"/>
    </source>
</evidence>
<proteinExistence type="inferred from homology"/>
<dbReference type="Pfam" id="PF02163">
    <property type="entry name" value="Peptidase_M50"/>
    <property type="match status" value="1"/>
</dbReference>
<protein>
    <recommendedName>
        <fullName evidence="11">Zinc metalloprotease</fullName>
        <ecNumber evidence="11">3.4.24.-</ecNumber>
    </recommendedName>
</protein>
<organism evidence="13 14">
    <name type="scientific">Candidatus Kerfeldbacteria bacterium RIFOXYB2_FULL_38_14</name>
    <dbReference type="NCBI Taxonomy" id="1798547"/>
    <lineage>
        <taxon>Bacteria</taxon>
        <taxon>Candidatus Kerfeldiibacteriota</taxon>
    </lineage>
</organism>
<dbReference type="GO" id="GO:0046872">
    <property type="term" value="F:metal ion binding"/>
    <property type="evidence" value="ECO:0007669"/>
    <property type="project" value="UniProtKB-KW"/>
</dbReference>
<dbReference type="InterPro" id="IPR001478">
    <property type="entry name" value="PDZ"/>
</dbReference>
<accession>A0A1G2BBF8</accession>
<sequence length="374" mass="40486">METLGTLAIFVVILGILVFIHELGHFLAAKRSGVAVDEFGFGFPPRIFGKKIGQTTYSLNWIPLGGFVKIKGVAGDDEKAEAHQADKNSFSTKPFWKKATILFAGIFMNLLLAVVLLSIVFSLGIPTDPSTVGNGAQVHAQQLQIVQIIPDGPAAQVGLQGGDVITEIAGENIKNIDNFQKTIAQDMAKNPLEISILRNDTDALNFTIIPQKIKQDGQEFFGIGVGLQEVAIVSYPWYLAIFQGLKTTGSMIALIFISLGGVLKNIIFSGQVSDDIAGPIGIAVLTGQVAKLGLIRLLQFTAILSINLAIFNLLPIPALDGGRIIFVILEKIRKKPVNQKTEALVHNIGFLFLLLLILLVTFKDIAHYNLFGFL</sequence>
<feature type="transmembrane region" description="Helical" evidence="11">
    <location>
        <begin position="101"/>
        <end position="125"/>
    </location>
</feature>
<evidence type="ECO:0000256" key="1">
    <source>
        <dbReference type="ARBA" id="ARBA00001947"/>
    </source>
</evidence>
<keyword evidence="5 11" id="KW-0812">Transmembrane</keyword>
<feature type="transmembrane region" description="Helical" evidence="11">
    <location>
        <begin position="343"/>
        <end position="362"/>
    </location>
</feature>
<dbReference type="AlphaFoldDB" id="A0A1G2BBF8"/>
<reference evidence="13 14" key="1">
    <citation type="journal article" date="2016" name="Nat. Commun.">
        <title>Thousands of microbial genomes shed light on interconnected biogeochemical processes in an aquifer system.</title>
        <authorList>
            <person name="Anantharaman K."/>
            <person name="Brown C.T."/>
            <person name="Hug L.A."/>
            <person name="Sharon I."/>
            <person name="Castelle C.J."/>
            <person name="Probst A.J."/>
            <person name="Thomas B.C."/>
            <person name="Singh A."/>
            <person name="Wilkins M.J."/>
            <person name="Karaoz U."/>
            <person name="Brodie E.L."/>
            <person name="Williams K.H."/>
            <person name="Hubbard S.S."/>
            <person name="Banfield J.F."/>
        </authorList>
    </citation>
    <scope>NUCLEOTIDE SEQUENCE [LARGE SCALE GENOMIC DNA]</scope>
</reference>
<comment type="cofactor">
    <cofactor evidence="1 11">
        <name>Zn(2+)</name>
        <dbReference type="ChEBI" id="CHEBI:29105"/>
    </cofactor>
</comment>
<dbReference type="Gene3D" id="2.30.42.10">
    <property type="match status" value="1"/>
</dbReference>
<keyword evidence="7 11" id="KW-0862">Zinc</keyword>
<dbReference type="CDD" id="cd06163">
    <property type="entry name" value="S2P-M50_PDZ_RseP-like"/>
    <property type="match status" value="1"/>
</dbReference>
<dbReference type="EC" id="3.4.24.-" evidence="11"/>
<feature type="transmembrane region" description="Helical" evidence="11">
    <location>
        <begin position="6"/>
        <end position="24"/>
    </location>
</feature>
<evidence type="ECO:0000256" key="11">
    <source>
        <dbReference type="RuleBase" id="RU362031"/>
    </source>
</evidence>
<evidence type="ECO:0000256" key="2">
    <source>
        <dbReference type="ARBA" id="ARBA00004141"/>
    </source>
</evidence>
<comment type="similarity">
    <text evidence="3 11">Belongs to the peptidase M50B family.</text>
</comment>
<evidence type="ECO:0000313" key="13">
    <source>
        <dbReference type="EMBL" id="OGY86036.1"/>
    </source>
</evidence>
<evidence type="ECO:0000256" key="4">
    <source>
        <dbReference type="ARBA" id="ARBA00022670"/>
    </source>
</evidence>
<gene>
    <name evidence="13" type="ORF">A2319_00505</name>
</gene>
<dbReference type="Pfam" id="PF17820">
    <property type="entry name" value="PDZ_6"/>
    <property type="match status" value="1"/>
</dbReference>
<dbReference type="InterPro" id="IPR004387">
    <property type="entry name" value="Pept_M50_Zn"/>
</dbReference>
<feature type="domain" description="PDZ" evidence="12">
    <location>
        <begin position="135"/>
        <end position="200"/>
    </location>
</feature>
<keyword evidence="6 11" id="KW-0378">Hydrolase</keyword>
<dbReference type="EMBL" id="MHKI01000026">
    <property type="protein sequence ID" value="OGY86036.1"/>
    <property type="molecule type" value="Genomic_DNA"/>
</dbReference>
<evidence type="ECO:0000256" key="10">
    <source>
        <dbReference type="ARBA" id="ARBA00023136"/>
    </source>
</evidence>
<feature type="transmembrane region" description="Helical" evidence="11">
    <location>
        <begin position="252"/>
        <end position="273"/>
    </location>
</feature>
<evidence type="ECO:0000256" key="6">
    <source>
        <dbReference type="ARBA" id="ARBA00022801"/>
    </source>
</evidence>
<evidence type="ECO:0000256" key="7">
    <source>
        <dbReference type="ARBA" id="ARBA00022833"/>
    </source>
</evidence>
<evidence type="ECO:0000256" key="5">
    <source>
        <dbReference type="ARBA" id="ARBA00022692"/>
    </source>
</evidence>